<proteinExistence type="predicted"/>
<reference evidence="4" key="1">
    <citation type="submission" date="2020-07" db="EMBL/GenBank/DDBJ databases">
        <title>Vallitalea pronyensis genome.</title>
        <authorList>
            <person name="Postec A."/>
        </authorList>
    </citation>
    <scope>NUCLEOTIDE SEQUENCE</scope>
    <source>
        <strain evidence="4">FatNI3</strain>
    </source>
</reference>
<dbReference type="PANTHER" id="PTHR43818">
    <property type="entry name" value="BCDNA.GH03377"/>
    <property type="match status" value="1"/>
</dbReference>
<dbReference type="InterPro" id="IPR055170">
    <property type="entry name" value="GFO_IDH_MocA-like_dom"/>
</dbReference>
<dbReference type="Proteomes" id="UP000683246">
    <property type="component" value="Chromosome"/>
</dbReference>
<dbReference type="AlphaFoldDB" id="A0A8J8MIS0"/>
<organism evidence="4 5">
    <name type="scientific">Vallitalea pronyensis</name>
    <dbReference type="NCBI Taxonomy" id="1348613"/>
    <lineage>
        <taxon>Bacteria</taxon>
        <taxon>Bacillati</taxon>
        <taxon>Bacillota</taxon>
        <taxon>Clostridia</taxon>
        <taxon>Lachnospirales</taxon>
        <taxon>Vallitaleaceae</taxon>
        <taxon>Vallitalea</taxon>
    </lineage>
</organism>
<dbReference type="SUPFAM" id="SSF51735">
    <property type="entry name" value="NAD(P)-binding Rossmann-fold domains"/>
    <property type="match status" value="1"/>
</dbReference>
<protein>
    <submittedName>
        <fullName evidence="4">Gfo/Idh/MocA family oxidoreductase</fullName>
    </submittedName>
</protein>
<dbReference type="KEGG" id="vpy:HZI73_09890"/>
<dbReference type="EMBL" id="CP058649">
    <property type="protein sequence ID" value="QUI22592.1"/>
    <property type="molecule type" value="Genomic_DNA"/>
</dbReference>
<dbReference type="Pfam" id="PF01408">
    <property type="entry name" value="GFO_IDH_MocA"/>
    <property type="match status" value="1"/>
</dbReference>
<feature type="domain" description="Gfo/Idh/MocA-like oxidoreductase N-terminal" evidence="2">
    <location>
        <begin position="4"/>
        <end position="124"/>
    </location>
</feature>
<dbReference type="PANTHER" id="PTHR43818:SF11">
    <property type="entry name" value="BCDNA.GH03377"/>
    <property type="match status" value="1"/>
</dbReference>
<dbReference type="GO" id="GO:0016491">
    <property type="term" value="F:oxidoreductase activity"/>
    <property type="evidence" value="ECO:0007669"/>
    <property type="project" value="UniProtKB-KW"/>
</dbReference>
<feature type="domain" description="GFO/IDH/MocA-like oxidoreductase" evidence="3">
    <location>
        <begin position="139"/>
        <end position="272"/>
    </location>
</feature>
<accession>A0A8J8MIS0</accession>
<evidence type="ECO:0000259" key="2">
    <source>
        <dbReference type="Pfam" id="PF01408"/>
    </source>
</evidence>
<keyword evidence="5" id="KW-1185">Reference proteome</keyword>
<evidence type="ECO:0000256" key="1">
    <source>
        <dbReference type="ARBA" id="ARBA00023002"/>
    </source>
</evidence>
<gene>
    <name evidence="4" type="ORF">HZI73_09890</name>
</gene>
<sequence>MYIHYHLIGLGYIGKVHLMAMNNFHMVNMPIDSQLIRQQLITRNPQKIDANQQQALGFKRIIQQEDMVYDPQGIHIVDLCSPNVYHHDLLLHAIEHQAHVYCEKPLTMNGQETKHVLKYYKAGQSKIQLCYTLRYLPAFAKARAAIKNHVIGDITSFRIEYYHSSYLNPDKPYAWRLDKQMSGGGALFDLGSHAIDLLQFLVAPVAEVLSYSDTVIKTRKDHEGMEHPVTVDDQAFIHVSTRNQIKGTVEVSRIAAGDDGIRVRLYGTKGSLMVDVFHNPYDVIYHNVLGQPCHLDERCYQDDAYYQHVSAFYPTPKLSQGFFMDSHMACLGSFISQVEKGDTVEGAPSLEACQSIEAVLSACLKSATTGRKEKIDY</sequence>
<dbReference type="InterPro" id="IPR036291">
    <property type="entry name" value="NAD(P)-bd_dom_sf"/>
</dbReference>
<keyword evidence="1" id="KW-0560">Oxidoreductase</keyword>
<dbReference type="Gene3D" id="3.40.50.720">
    <property type="entry name" value="NAD(P)-binding Rossmann-like Domain"/>
    <property type="match status" value="1"/>
</dbReference>
<dbReference type="RefSeq" id="WP_212698082.1">
    <property type="nucleotide sequence ID" value="NZ_CP058649.1"/>
</dbReference>
<evidence type="ECO:0000259" key="3">
    <source>
        <dbReference type="Pfam" id="PF22725"/>
    </source>
</evidence>
<dbReference type="SUPFAM" id="SSF55347">
    <property type="entry name" value="Glyceraldehyde-3-phosphate dehydrogenase-like, C-terminal domain"/>
    <property type="match status" value="1"/>
</dbReference>
<evidence type="ECO:0000313" key="4">
    <source>
        <dbReference type="EMBL" id="QUI22592.1"/>
    </source>
</evidence>
<dbReference type="InterPro" id="IPR050463">
    <property type="entry name" value="Gfo/Idh/MocA_oxidrdct_glycsds"/>
</dbReference>
<dbReference type="GO" id="GO:0000166">
    <property type="term" value="F:nucleotide binding"/>
    <property type="evidence" value="ECO:0007669"/>
    <property type="project" value="InterPro"/>
</dbReference>
<name>A0A8J8MIS0_9FIRM</name>
<dbReference type="InterPro" id="IPR000683">
    <property type="entry name" value="Gfo/Idh/MocA-like_OxRdtase_N"/>
</dbReference>
<dbReference type="Pfam" id="PF22725">
    <property type="entry name" value="GFO_IDH_MocA_C3"/>
    <property type="match status" value="1"/>
</dbReference>
<evidence type="ECO:0000313" key="5">
    <source>
        <dbReference type="Proteomes" id="UP000683246"/>
    </source>
</evidence>
<dbReference type="Gene3D" id="3.30.360.10">
    <property type="entry name" value="Dihydrodipicolinate Reductase, domain 2"/>
    <property type="match status" value="1"/>
</dbReference>